<keyword evidence="3" id="KW-0378">Hydrolase</keyword>
<dbReference type="SUPFAM" id="SSF53187">
    <property type="entry name" value="Zn-dependent exopeptidases"/>
    <property type="match status" value="1"/>
</dbReference>
<sequence length="385" mass="43149">MIEQIIQNELEKFYPEMIELRRYMHMHPEVSFNEINTARFIKEYLEKIGITDIKTNVGLNGVVARIKGQDSSKTIAFRADFDALPINDAKDTPYKSTIPNAMHACGHDGHTTALLATCKVLMDHQENLPHDVVAVFQYGEEQAPGGAKPMIDAGCLQGVDAIFGAHLWTPLPLGTLGYSYSELCAAADRFEVIINTKENANIIAAEFVSMTQQIVSRFSKPRETLVITLGKLESSVKEASITGTIRHFNKELHKMVLAKLQNLCKALENEYSETNIEFIYYGGYPPLINHNKGTVEIQKATSKILPEIKQVEIEPLMIGEDFAYYVEEVPGAFFLIGAGNSTFAKYPHHHPNFDFEEEVMKQTASIFLTLAFDSANVIKNLKEEQ</sequence>
<feature type="coiled-coil region" evidence="2">
    <location>
        <begin position="250"/>
        <end position="277"/>
    </location>
</feature>
<protein>
    <submittedName>
        <fullName evidence="3">Amidohydrolase</fullName>
    </submittedName>
</protein>
<dbReference type="Proteomes" id="UP000070355">
    <property type="component" value="Unassembled WGS sequence"/>
</dbReference>
<evidence type="ECO:0000313" key="4">
    <source>
        <dbReference type="Proteomes" id="UP000070355"/>
    </source>
</evidence>
<dbReference type="EMBL" id="LSDC01000063">
    <property type="protein sequence ID" value="KXB59816.1"/>
    <property type="molecule type" value="Genomic_DNA"/>
</dbReference>
<feature type="binding site" evidence="1">
    <location>
        <position position="105"/>
    </location>
    <ligand>
        <name>Mn(2+)</name>
        <dbReference type="ChEBI" id="CHEBI:29035"/>
        <label>2</label>
    </ligand>
</feature>
<comment type="caution">
    <text evidence="3">The sequence shown here is derived from an EMBL/GenBank/DDBJ whole genome shotgun (WGS) entry which is preliminary data.</text>
</comment>
<dbReference type="STRING" id="1379.HMPREF3186_00953"/>
<dbReference type="InterPro" id="IPR017439">
    <property type="entry name" value="Amidohydrolase"/>
</dbReference>
<dbReference type="RefSeq" id="WP_060914128.1">
    <property type="nucleotide sequence ID" value="NZ_KQ959957.1"/>
</dbReference>
<keyword evidence="2" id="KW-0175">Coiled coil</keyword>
<evidence type="ECO:0000313" key="3">
    <source>
        <dbReference type="EMBL" id="KXB59816.1"/>
    </source>
</evidence>
<dbReference type="Pfam" id="PF01546">
    <property type="entry name" value="Peptidase_M20"/>
    <property type="match status" value="1"/>
</dbReference>
<dbReference type="PATRIC" id="fig|1379.3.peg.936"/>
<dbReference type="InterPro" id="IPR036264">
    <property type="entry name" value="Bact_exopeptidase_dim_dom"/>
</dbReference>
<feature type="binding site" evidence="1">
    <location>
        <position position="107"/>
    </location>
    <ligand>
        <name>Mn(2+)</name>
        <dbReference type="ChEBI" id="CHEBI:29035"/>
        <label>2</label>
    </ligand>
</feature>
<feature type="binding site" evidence="1">
    <location>
        <position position="166"/>
    </location>
    <ligand>
        <name>Mn(2+)</name>
        <dbReference type="ChEBI" id="CHEBI:29035"/>
        <label>2</label>
    </ligand>
</feature>
<proteinExistence type="predicted"/>
<dbReference type="GO" id="GO:0046872">
    <property type="term" value="F:metal ion binding"/>
    <property type="evidence" value="ECO:0007669"/>
    <property type="project" value="UniProtKB-KW"/>
</dbReference>
<name>A0A133ZWL5_9BACL</name>
<gene>
    <name evidence="3" type="ORF">HMPREF3186_00953</name>
</gene>
<dbReference type="PIRSF" id="PIRSF005962">
    <property type="entry name" value="Pept_M20D_amidohydro"/>
    <property type="match status" value="1"/>
</dbReference>
<organism evidence="3 4">
    <name type="scientific">Gemella haemolysans</name>
    <dbReference type="NCBI Taxonomy" id="1379"/>
    <lineage>
        <taxon>Bacteria</taxon>
        <taxon>Bacillati</taxon>
        <taxon>Bacillota</taxon>
        <taxon>Bacilli</taxon>
        <taxon>Bacillales</taxon>
        <taxon>Gemellaceae</taxon>
        <taxon>Gemella</taxon>
    </lineage>
</organism>
<comment type="cofactor">
    <cofactor evidence="1">
        <name>Mn(2+)</name>
        <dbReference type="ChEBI" id="CHEBI:29035"/>
    </cofactor>
    <text evidence="1">The Mn(2+) ion enhances activity.</text>
</comment>
<keyword evidence="1" id="KW-0464">Manganese</keyword>
<evidence type="ECO:0000256" key="2">
    <source>
        <dbReference type="SAM" id="Coils"/>
    </source>
</evidence>
<feature type="binding site" evidence="1">
    <location>
        <position position="349"/>
    </location>
    <ligand>
        <name>Mn(2+)</name>
        <dbReference type="ChEBI" id="CHEBI:29035"/>
        <label>2</label>
    </ligand>
</feature>
<dbReference type="InterPro" id="IPR002933">
    <property type="entry name" value="Peptidase_M20"/>
</dbReference>
<dbReference type="PANTHER" id="PTHR11014">
    <property type="entry name" value="PEPTIDASE M20 FAMILY MEMBER"/>
    <property type="match status" value="1"/>
</dbReference>
<dbReference type="Gene3D" id="3.40.630.10">
    <property type="entry name" value="Zn peptidases"/>
    <property type="match status" value="1"/>
</dbReference>
<dbReference type="Gene3D" id="3.30.70.360">
    <property type="match status" value="1"/>
</dbReference>
<accession>A0A133ZWL5</accession>
<reference evidence="4" key="1">
    <citation type="submission" date="2016-01" db="EMBL/GenBank/DDBJ databases">
        <authorList>
            <person name="Mitreva M."/>
            <person name="Pepin K.H."/>
            <person name="Mihindukulasuriya K.A."/>
            <person name="Fulton R."/>
            <person name="Fronick C."/>
            <person name="O'Laughlin M."/>
            <person name="Miner T."/>
            <person name="Herter B."/>
            <person name="Rosa B.A."/>
            <person name="Cordes M."/>
            <person name="Tomlinson C."/>
            <person name="Wollam A."/>
            <person name="Palsikar V.B."/>
            <person name="Mardis E.R."/>
            <person name="Wilson R.K."/>
        </authorList>
    </citation>
    <scope>NUCLEOTIDE SEQUENCE [LARGE SCALE GENOMIC DNA]</scope>
    <source>
        <strain evidence="4">DNF01167</strain>
    </source>
</reference>
<dbReference type="GO" id="GO:0016787">
    <property type="term" value="F:hydrolase activity"/>
    <property type="evidence" value="ECO:0007669"/>
    <property type="project" value="UniProtKB-KW"/>
</dbReference>
<dbReference type="AlphaFoldDB" id="A0A133ZWL5"/>
<evidence type="ECO:0000256" key="1">
    <source>
        <dbReference type="PIRSR" id="PIRSR005962-1"/>
    </source>
</evidence>
<dbReference type="PANTHER" id="PTHR11014:SF63">
    <property type="entry name" value="METALLOPEPTIDASE, PUTATIVE (AFU_ORTHOLOGUE AFUA_6G09600)-RELATED"/>
    <property type="match status" value="1"/>
</dbReference>
<feature type="binding site" evidence="1">
    <location>
        <position position="141"/>
    </location>
    <ligand>
        <name>Mn(2+)</name>
        <dbReference type="ChEBI" id="CHEBI:29035"/>
        <label>2</label>
    </ligand>
</feature>
<dbReference type="OrthoDB" id="9776731at2"/>
<dbReference type="SUPFAM" id="SSF55031">
    <property type="entry name" value="Bacterial exopeptidase dimerisation domain"/>
    <property type="match status" value="1"/>
</dbReference>
<keyword evidence="1" id="KW-0479">Metal-binding</keyword>
<dbReference type="NCBIfam" id="TIGR01891">
    <property type="entry name" value="amidohydrolases"/>
    <property type="match status" value="1"/>
</dbReference>